<protein>
    <submittedName>
        <fullName evidence="1">Uncharacterized protein</fullName>
    </submittedName>
</protein>
<evidence type="ECO:0000313" key="2">
    <source>
        <dbReference type="Proteomes" id="UP001279734"/>
    </source>
</evidence>
<dbReference type="Proteomes" id="UP001279734">
    <property type="component" value="Unassembled WGS sequence"/>
</dbReference>
<evidence type="ECO:0000313" key="1">
    <source>
        <dbReference type="EMBL" id="GMH01719.1"/>
    </source>
</evidence>
<accession>A0AAD3RZQ2</accession>
<sequence length="128" mass="14479">MQADVGRVVENAADPLSEQVNVSEQQYNSPVTSSWLSSAHGTGVLRNRSDAPTTRRIKYIFVKTPHVVFRASKMPNFEFQNYIKPFQLLRVDGSSGSLTSFNTTVMLIYDRFEVTGHSVCKVWIRSHI</sequence>
<dbReference type="EMBL" id="BSYO01000003">
    <property type="protein sequence ID" value="GMH01719.1"/>
    <property type="molecule type" value="Genomic_DNA"/>
</dbReference>
<gene>
    <name evidence="1" type="ORF">Nepgr_003558</name>
</gene>
<proteinExistence type="predicted"/>
<keyword evidence="2" id="KW-1185">Reference proteome</keyword>
<comment type="caution">
    <text evidence="1">The sequence shown here is derived from an EMBL/GenBank/DDBJ whole genome shotgun (WGS) entry which is preliminary data.</text>
</comment>
<name>A0AAD3RZQ2_NEPGR</name>
<dbReference type="AlphaFoldDB" id="A0AAD3RZQ2"/>
<organism evidence="1 2">
    <name type="scientific">Nepenthes gracilis</name>
    <name type="common">Slender pitcher plant</name>
    <dbReference type="NCBI Taxonomy" id="150966"/>
    <lineage>
        <taxon>Eukaryota</taxon>
        <taxon>Viridiplantae</taxon>
        <taxon>Streptophyta</taxon>
        <taxon>Embryophyta</taxon>
        <taxon>Tracheophyta</taxon>
        <taxon>Spermatophyta</taxon>
        <taxon>Magnoliopsida</taxon>
        <taxon>eudicotyledons</taxon>
        <taxon>Gunneridae</taxon>
        <taxon>Pentapetalae</taxon>
        <taxon>Caryophyllales</taxon>
        <taxon>Nepenthaceae</taxon>
        <taxon>Nepenthes</taxon>
    </lineage>
</organism>
<reference evidence="1" key="1">
    <citation type="submission" date="2023-05" db="EMBL/GenBank/DDBJ databases">
        <title>Nepenthes gracilis genome sequencing.</title>
        <authorList>
            <person name="Fukushima K."/>
        </authorList>
    </citation>
    <scope>NUCLEOTIDE SEQUENCE</scope>
    <source>
        <strain evidence="1">SING2019-196</strain>
    </source>
</reference>